<reference evidence="1" key="1">
    <citation type="journal article" date="2011" name="Genome Biol.">
        <title>The draft genome of the carcinogenic human liver fluke Clonorchis sinensis.</title>
        <authorList>
            <person name="Wang X."/>
            <person name="Chen W."/>
            <person name="Huang Y."/>
            <person name="Sun J."/>
            <person name="Men J."/>
            <person name="Liu H."/>
            <person name="Luo F."/>
            <person name="Guo L."/>
            <person name="Lv X."/>
            <person name="Deng C."/>
            <person name="Zhou C."/>
            <person name="Fan Y."/>
            <person name="Li X."/>
            <person name="Huang L."/>
            <person name="Hu Y."/>
            <person name="Liang C."/>
            <person name="Hu X."/>
            <person name="Xu J."/>
            <person name="Yu X."/>
        </authorList>
    </citation>
    <scope>NUCLEOTIDE SEQUENCE [LARGE SCALE GENOMIC DNA]</scope>
    <source>
        <strain evidence="1">Henan</strain>
    </source>
</reference>
<gene>
    <name evidence="1" type="ORF">CLF_113321</name>
</gene>
<protein>
    <submittedName>
        <fullName evidence="1">Uncharacterized protein</fullName>
    </submittedName>
</protein>
<name>G7YY63_CLOSI</name>
<dbReference type="Proteomes" id="UP000008909">
    <property type="component" value="Unassembled WGS sequence"/>
</dbReference>
<sequence length="151" mass="17285">DDLAQCEMLRELTLDDNTESIDFSKLQEMVSERMPQLLRMNNDDLAQCEMLRELTLDDNTESIDFSKLQEMVSERVPQLLRMNNLSDRGGESPNGYGQFLWDQVFGITKTACYNQYSPLSKTMLVFLAKTGSCFGKQHNCTISDSMICTRT</sequence>
<proteinExistence type="predicted"/>
<dbReference type="EMBL" id="DF145155">
    <property type="protein sequence ID" value="GAA57892.1"/>
    <property type="molecule type" value="Genomic_DNA"/>
</dbReference>
<evidence type="ECO:0000313" key="2">
    <source>
        <dbReference type="Proteomes" id="UP000008909"/>
    </source>
</evidence>
<keyword evidence="2" id="KW-1185">Reference proteome</keyword>
<organism evidence="1 2">
    <name type="scientific">Clonorchis sinensis</name>
    <name type="common">Chinese liver fluke</name>
    <dbReference type="NCBI Taxonomy" id="79923"/>
    <lineage>
        <taxon>Eukaryota</taxon>
        <taxon>Metazoa</taxon>
        <taxon>Spiralia</taxon>
        <taxon>Lophotrochozoa</taxon>
        <taxon>Platyhelminthes</taxon>
        <taxon>Trematoda</taxon>
        <taxon>Digenea</taxon>
        <taxon>Opisthorchiida</taxon>
        <taxon>Opisthorchiata</taxon>
        <taxon>Opisthorchiidae</taxon>
        <taxon>Clonorchis</taxon>
    </lineage>
</organism>
<reference key="2">
    <citation type="submission" date="2011-10" db="EMBL/GenBank/DDBJ databases">
        <title>The genome and transcriptome sequence of Clonorchis sinensis provide insights into the carcinogenic liver fluke.</title>
        <authorList>
            <person name="Wang X."/>
            <person name="Huang Y."/>
            <person name="Chen W."/>
            <person name="Liu H."/>
            <person name="Guo L."/>
            <person name="Chen Y."/>
            <person name="Luo F."/>
            <person name="Zhou W."/>
            <person name="Sun J."/>
            <person name="Mao Q."/>
            <person name="Liang P."/>
            <person name="Zhou C."/>
            <person name="Tian Y."/>
            <person name="Men J."/>
            <person name="Lv X."/>
            <person name="Huang L."/>
            <person name="Zhou J."/>
            <person name="Hu Y."/>
            <person name="Li R."/>
            <person name="Zhang F."/>
            <person name="Lei H."/>
            <person name="Li X."/>
            <person name="Hu X."/>
            <person name="Liang C."/>
            <person name="Xu J."/>
            <person name="Wu Z."/>
            <person name="Yu X."/>
        </authorList>
    </citation>
    <scope>NUCLEOTIDE SEQUENCE</scope>
    <source>
        <strain>Henan</strain>
    </source>
</reference>
<evidence type="ECO:0000313" key="1">
    <source>
        <dbReference type="EMBL" id="GAA57892.1"/>
    </source>
</evidence>
<accession>G7YY63</accession>
<feature type="non-terminal residue" evidence="1">
    <location>
        <position position="1"/>
    </location>
</feature>
<dbReference type="AlphaFoldDB" id="G7YY63"/>